<dbReference type="SMART" id="SM00346">
    <property type="entry name" value="HTH_ICLR"/>
    <property type="match status" value="1"/>
</dbReference>
<feature type="domain" description="IclR-ED" evidence="5">
    <location>
        <begin position="66"/>
        <end position="236"/>
    </location>
</feature>
<dbReference type="Pfam" id="PF01614">
    <property type="entry name" value="IclR_C"/>
    <property type="match status" value="1"/>
</dbReference>
<evidence type="ECO:0000256" key="1">
    <source>
        <dbReference type="ARBA" id="ARBA00023015"/>
    </source>
</evidence>
<dbReference type="PANTHER" id="PTHR30136:SF39">
    <property type="entry name" value="TRANSCRIPTIONAL REGULATORY PROTEIN"/>
    <property type="match status" value="1"/>
</dbReference>
<dbReference type="InterPro" id="IPR036390">
    <property type="entry name" value="WH_DNA-bd_sf"/>
</dbReference>
<feature type="domain" description="HTH iclR-type" evidence="4">
    <location>
        <begin position="9"/>
        <end position="68"/>
    </location>
</feature>
<evidence type="ECO:0000313" key="6">
    <source>
        <dbReference type="EMBL" id="APT88961.1"/>
    </source>
</evidence>
<name>A0A1L7CT23_9CORY</name>
<keyword evidence="1" id="KW-0805">Transcription regulation</keyword>
<keyword evidence="7" id="KW-1185">Reference proteome</keyword>
<dbReference type="InterPro" id="IPR036388">
    <property type="entry name" value="WH-like_DNA-bd_sf"/>
</dbReference>
<keyword evidence="2" id="KW-0238">DNA-binding</keyword>
<evidence type="ECO:0000313" key="7">
    <source>
        <dbReference type="Proteomes" id="UP000185434"/>
    </source>
</evidence>
<dbReference type="AlphaFoldDB" id="A0A1L7CT23"/>
<reference evidence="6 7" key="1">
    <citation type="submission" date="2014-08" db="EMBL/GenBank/DDBJ databases">
        <title>Complete genome sequence of Corynebacterium frankenforstense ST18(T) (=DSM 45800(T)), isolated from raw cow milk.</title>
        <authorList>
            <person name="Ruckert C."/>
            <person name="Albersmeier A."/>
            <person name="Winkler A."/>
            <person name="Lipski A."/>
            <person name="Kalinowski J."/>
        </authorList>
    </citation>
    <scope>NUCLEOTIDE SEQUENCE [LARGE SCALE GENOMIC DNA]</scope>
    <source>
        <strain evidence="6 7">ST18</strain>
    </source>
</reference>
<evidence type="ECO:0000256" key="3">
    <source>
        <dbReference type="ARBA" id="ARBA00023163"/>
    </source>
</evidence>
<dbReference type="SUPFAM" id="SSF55781">
    <property type="entry name" value="GAF domain-like"/>
    <property type="match status" value="1"/>
</dbReference>
<evidence type="ECO:0000256" key="2">
    <source>
        <dbReference type="ARBA" id="ARBA00023125"/>
    </source>
</evidence>
<evidence type="ECO:0000259" key="4">
    <source>
        <dbReference type="PROSITE" id="PS51077"/>
    </source>
</evidence>
<gene>
    <name evidence="6" type="ORF">CFRA_06510</name>
</gene>
<dbReference type="PROSITE" id="PS51078">
    <property type="entry name" value="ICLR_ED"/>
    <property type="match status" value="1"/>
</dbReference>
<dbReference type="Gene3D" id="3.30.450.40">
    <property type="match status" value="1"/>
</dbReference>
<dbReference type="Proteomes" id="UP000185434">
    <property type="component" value="Chromosome"/>
</dbReference>
<protein>
    <submittedName>
        <fullName evidence="6">IclR family transcriptional regulator</fullName>
    </submittedName>
</protein>
<dbReference type="InterPro" id="IPR014757">
    <property type="entry name" value="Tscrpt_reg_IclR_C"/>
</dbReference>
<evidence type="ECO:0000259" key="5">
    <source>
        <dbReference type="PROSITE" id="PS51078"/>
    </source>
</evidence>
<proteinExistence type="predicted"/>
<accession>A0A1L7CT23</accession>
<sequence length="236" mass="25487">MGQFNSSGIKVLDRAVAILTSVSREPRTLAELCDDTGLPRATAHRLATALETHRLLGRAGDGRWVPGPMLEQLATGRDELIDAAEPVMDELKDATNESVQLYRLTGTTRTCVAAREPESGLQNTVPVGTRMPLTAGSAARVFVAYGDEELRERVLPEAGFTEADLEEVRRRGWAESVSEREVGLASLSSPVFDAEGEPVAVISLSGVAERLKPSPGALWADEILEAAAELSRRLRR</sequence>
<dbReference type="GO" id="GO:0003677">
    <property type="term" value="F:DNA binding"/>
    <property type="evidence" value="ECO:0007669"/>
    <property type="project" value="UniProtKB-KW"/>
</dbReference>
<dbReference type="PANTHER" id="PTHR30136">
    <property type="entry name" value="HELIX-TURN-HELIX TRANSCRIPTIONAL REGULATOR, ICLR FAMILY"/>
    <property type="match status" value="1"/>
</dbReference>
<dbReference type="Pfam" id="PF09339">
    <property type="entry name" value="HTH_IclR"/>
    <property type="match status" value="1"/>
</dbReference>
<dbReference type="RefSeq" id="WP_075663939.1">
    <property type="nucleotide sequence ID" value="NZ_CP009247.1"/>
</dbReference>
<dbReference type="OrthoDB" id="4319317at2"/>
<dbReference type="PROSITE" id="PS51077">
    <property type="entry name" value="HTH_ICLR"/>
    <property type="match status" value="1"/>
</dbReference>
<dbReference type="Gene3D" id="1.10.10.10">
    <property type="entry name" value="Winged helix-like DNA-binding domain superfamily/Winged helix DNA-binding domain"/>
    <property type="match status" value="1"/>
</dbReference>
<dbReference type="SUPFAM" id="SSF46785">
    <property type="entry name" value="Winged helix' DNA-binding domain"/>
    <property type="match status" value="1"/>
</dbReference>
<dbReference type="InterPro" id="IPR029016">
    <property type="entry name" value="GAF-like_dom_sf"/>
</dbReference>
<dbReference type="GO" id="GO:0003700">
    <property type="term" value="F:DNA-binding transcription factor activity"/>
    <property type="evidence" value="ECO:0007669"/>
    <property type="project" value="TreeGrafter"/>
</dbReference>
<dbReference type="InterPro" id="IPR005471">
    <property type="entry name" value="Tscrpt_reg_IclR_N"/>
</dbReference>
<organism evidence="6 7">
    <name type="scientific">Corynebacterium frankenforstense DSM 45800</name>
    <dbReference type="NCBI Taxonomy" id="1437875"/>
    <lineage>
        <taxon>Bacteria</taxon>
        <taxon>Bacillati</taxon>
        <taxon>Actinomycetota</taxon>
        <taxon>Actinomycetes</taxon>
        <taxon>Mycobacteriales</taxon>
        <taxon>Corynebacteriaceae</taxon>
        <taxon>Corynebacterium</taxon>
    </lineage>
</organism>
<dbReference type="STRING" id="1437875.CFRA_06510"/>
<keyword evidence="3" id="KW-0804">Transcription</keyword>
<dbReference type="KEGG" id="cfk:CFRA_06510"/>
<dbReference type="EMBL" id="CP009247">
    <property type="protein sequence ID" value="APT88961.1"/>
    <property type="molecule type" value="Genomic_DNA"/>
</dbReference>
<dbReference type="GO" id="GO:0045892">
    <property type="term" value="P:negative regulation of DNA-templated transcription"/>
    <property type="evidence" value="ECO:0007669"/>
    <property type="project" value="TreeGrafter"/>
</dbReference>
<dbReference type="InterPro" id="IPR050707">
    <property type="entry name" value="HTH_MetabolicPath_Reg"/>
</dbReference>